<protein>
    <submittedName>
        <fullName evidence="2">Uncharacterized protein</fullName>
    </submittedName>
</protein>
<feature type="region of interest" description="Disordered" evidence="1">
    <location>
        <begin position="1"/>
        <end position="32"/>
    </location>
</feature>
<evidence type="ECO:0000256" key="1">
    <source>
        <dbReference type="SAM" id="MobiDB-lite"/>
    </source>
</evidence>
<reference evidence="2 3" key="1">
    <citation type="submission" date="2019-06" db="EMBL/GenBank/DDBJ databases">
        <title>Draft genomes of female and male turbot (Scophthalmus maximus).</title>
        <authorList>
            <person name="Xu H."/>
            <person name="Xu X.-W."/>
            <person name="Shao C."/>
            <person name="Chen S."/>
        </authorList>
    </citation>
    <scope>NUCLEOTIDE SEQUENCE [LARGE SCALE GENOMIC DNA]</scope>
    <source>
        <strain evidence="2">Ysfricsl-2016a</strain>
        <tissue evidence="2">Blood</tissue>
    </source>
</reference>
<dbReference type="AlphaFoldDB" id="A0A6A4T3W7"/>
<dbReference type="Proteomes" id="UP000438429">
    <property type="component" value="Unassembled WGS sequence"/>
</dbReference>
<evidence type="ECO:0000313" key="3">
    <source>
        <dbReference type="Proteomes" id="UP000438429"/>
    </source>
</evidence>
<feature type="compositionally biased region" description="Basic and acidic residues" evidence="1">
    <location>
        <begin position="1"/>
        <end position="11"/>
    </location>
</feature>
<proteinExistence type="predicted"/>
<evidence type="ECO:0000313" key="2">
    <source>
        <dbReference type="EMBL" id="KAF0037891.1"/>
    </source>
</evidence>
<dbReference type="EMBL" id="VEVO01000009">
    <property type="protein sequence ID" value="KAF0037891.1"/>
    <property type="molecule type" value="Genomic_DNA"/>
</dbReference>
<gene>
    <name evidence="2" type="ORF">F2P81_010765</name>
</gene>
<accession>A0A6A4T3W7</accession>
<comment type="caution">
    <text evidence="2">The sequence shown here is derived from an EMBL/GenBank/DDBJ whole genome shotgun (WGS) entry which is preliminary data.</text>
</comment>
<sequence length="89" mass="10265">MFHLELDDRSMSKKTATSTPKTTRERRRKDLKKSCHIRRNARLAVDTRMYSIHIKQTGRVKVQLLSSLNLTQLSVLFLHGPGTYNGILV</sequence>
<organism evidence="2 3">
    <name type="scientific">Scophthalmus maximus</name>
    <name type="common">Turbot</name>
    <name type="synonym">Psetta maxima</name>
    <dbReference type="NCBI Taxonomy" id="52904"/>
    <lineage>
        <taxon>Eukaryota</taxon>
        <taxon>Metazoa</taxon>
        <taxon>Chordata</taxon>
        <taxon>Craniata</taxon>
        <taxon>Vertebrata</taxon>
        <taxon>Euteleostomi</taxon>
        <taxon>Actinopterygii</taxon>
        <taxon>Neopterygii</taxon>
        <taxon>Teleostei</taxon>
        <taxon>Neoteleostei</taxon>
        <taxon>Acanthomorphata</taxon>
        <taxon>Carangaria</taxon>
        <taxon>Pleuronectiformes</taxon>
        <taxon>Pleuronectoidei</taxon>
        <taxon>Scophthalmidae</taxon>
        <taxon>Scophthalmus</taxon>
    </lineage>
</organism>
<name>A0A6A4T3W7_SCOMX</name>